<evidence type="ECO:0000313" key="4">
    <source>
        <dbReference type="EMBL" id="QIQ06081.1"/>
    </source>
</evidence>
<dbReference type="Pfam" id="PF00106">
    <property type="entry name" value="adh_short"/>
    <property type="match status" value="1"/>
</dbReference>
<dbReference type="Proteomes" id="UP000501179">
    <property type="component" value="Chromosome"/>
</dbReference>
<dbReference type="KEGG" id="slia:HA039_30610"/>
<evidence type="ECO:0000256" key="2">
    <source>
        <dbReference type="ARBA" id="ARBA00023002"/>
    </source>
</evidence>
<dbReference type="AlphaFoldDB" id="A0A6G9H793"/>
<keyword evidence="5" id="KW-1185">Reference proteome</keyword>
<comment type="similarity">
    <text evidence="1 3">Belongs to the short-chain dehydrogenases/reductases (SDR) family.</text>
</comment>
<accession>A0A6G9H793</accession>
<dbReference type="InterPro" id="IPR002347">
    <property type="entry name" value="SDR_fam"/>
</dbReference>
<dbReference type="RefSeq" id="WP_167034807.1">
    <property type="nucleotide sequence ID" value="NZ_CP050177.1"/>
</dbReference>
<dbReference type="InterPro" id="IPR036291">
    <property type="entry name" value="NAD(P)-bd_dom_sf"/>
</dbReference>
<evidence type="ECO:0000256" key="1">
    <source>
        <dbReference type="ARBA" id="ARBA00006484"/>
    </source>
</evidence>
<dbReference type="Gene3D" id="3.40.50.720">
    <property type="entry name" value="NAD(P)-binding Rossmann-like Domain"/>
    <property type="match status" value="1"/>
</dbReference>
<dbReference type="SUPFAM" id="SSF51735">
    <property type="entry name" value="NAD(P)-binding Rossmann-fold domains"/>
    <property type="match status" value="1"/>
</dbReference>
<dbReference type="GO" id="GO:0016491">
    <property type="term" value="F:oxidoreductase activity"/>
    <property type="evidence" value="ECO:0007669"/>
    <property type="project" value="UniProtKB-KW"/>
</dbReference>
<gene>
    <name evidence="4" type="ORF">HA039_30610</name>
</gene>
<dbReference type="PRINTS" id="PR00081">
    <property type="entry name" value="GDHRDH"/>
</dbReference>
<sequence>MTSLKDATVLVTGANGGLGTAYVKVALERGARRVYATARTPQQWDDERVVALTLDVSDPASIEEAKARAGDVSILINNAATFPHSDLLTAPVDEIRATLDANLLGPILTARAFAPALRSAKGALVNVGSVLSWFAVGKAHSVSKAGLWMATNALRLELAPDGVQVLGVYPGPIDTPMQLGEDRAGMSRPSDIAAATFDALEAGEFELIPDEMAKKVHGALSHPVTALYPALAPK</sequence>
<dbReference type="PANTHER" id="PTHR44169:SF6">
    <property type="entry name" value="NADPH-DEPENDENT 1-ACYLDIHYDROXYACETONE PHOSPHATE REDUCTASE"/>
    <property type="match status" value="1"/>
</dbReference>
<protein>
    <submittedName>
        <fullName evidence="4">SDR family oxidoreductase</fullName>
    </submittedName>
</protein>
<keyword evidence="2" id="KW-0560">Oxidoreductase</keyword>
<evidence type="ECO:0000313" key="5">
    <source>
        <dbReference type="Proteomes" id="UP000501179"/>
    </source>
</evidence>
<dbReference type="PRINTS" id="PR00080">
    <property type="entry name" value="SDRFAMILY"/>
</dbReference>
<proteinExistence type="inferred from homology"/>
<name>A0A6G9H793_9ACTN</name>
<dbReference type="EMBL" id="CP050177">
    <property type="protein sequence ID" value="QIQ06081.1"/>
    <property type="molecule type" value="Genomic_DNA"/>
</dbReference>
<reference evidence="4 5" key="1">
    <citation type="submission" date="2020-03" db="EMBL/GenBank/DDBJ databases">
        <title>A novel species.</title>
        <authorList>
            <person name="Gao J."/>
        </authorList>
    </citation>
    <scope>NUCLEOTIDE SEQUENCE [LARGE SCALE GENOMIC DNA]</scope>
    <source>
        <strain evidence="4 5">QMT-12</strain>
    </source>
</reference>
<dbReference type="PANTHER" id="PTHR44169">
    <property type="entry name" value="NADPH-DEPENDENT 1-ACYLDIHYDROXYACETONE PHOSPHATE REDUCTASE"/>
    <property type="match status" value="1"/>
</dbReference>
<organism evidence="4 5">
    <name type="scientific">Streptomyces liangshanensis</name>
    <dbReference type="NCBI Taxonomy" id="2717324"/>
    <lineage>
        <taxon>Bacteria</taxon>
        <taxon>Bacillati</taxon>
        <taxon>Actinomycetota</taxon>
        <taxon>Actinomycetes</taxon>
        <taxon>Kitasatosporales</taxon>
        <taxon>Streptomycetaceae</taxon>
        <taxon>Streptomyces</taxon>
    </lineage>
</organism>
<dbReference type="NCBIfam" id="NF006119">
    <property type="entry name" value="PRK08264.1-5"/>
    <property type="match status" value="1"/>
</dbReference>
<evidence type="ECO:0000256" key="3">
    <source>
        <dbReference type="RuleBase" id="RU000363"/>
    </source>
</evidence>